<evidence type="ECO:0000256" key="7">
    <source>
        <dbReference type="ARBA" id="ARBA00022525"/>
    </source>
</evidence>
<evidence type="ECO:0000256" key="6">
    <source>
        <dbReference type="ARBA" id="ARBA00022514"/>
    </source>
</evidence>
<keyword evidence="7" id="KW-0964">Secreted</keyword>
<dbReference type="Gene3D" id="2.60.120.40">
    <property type="match status" value="1"/>
</dbReference>
<dbReference type="GO" id="GO:0005886">
    <property type="term" value="C:plasma membrane"/>
    <property type="evidence" value="ECO:0007669"/>
    <property type="project" value="UniProtKB-SubCell"/>
</dbReference>
<keyword evidence="4" id="KW-0217">Developmental protein</keyword>
<dbReference type="SMART" id="SM00207">
    <property type="entry name" value="TNF"/>
    <property type="match status" value="1"/>
</dbReference>
<name>A0A090HZ95_CHICK</name>
<protein>
    <recommendedName>
        <fullName evidence="15">Tumor necrosis factor ligand superfamily member 11</fullName>
    </recommendedName>
    <alternativeName>
        <fullName evidence="19">Osteoclast differentiation factor</fullName>
    </alternativeName>
    <alternativeName>
        <fullName evidence="18">Osteoprotegerin ligand</fullName>
    </alternativeName>
    <alternativeName>
        <fullName evidence="16">Receptor activator of nuclear factor kappa-B ligand</fullName>
    </alternativeName>
    <alternativeName>
        <fullName evidence="17">TNF-related activation-induced cytokine</fullName>
    </alternativeName>
</protein>
<evidence type="ECO:0000256" key="10">
    <source>
        <dbReference type="ARBA" id="ARBA00022968"/>
    </source>
</evidence>
<dbReference type="GO" id="GO:0005615">
    <property type="term" value="C:extracellular space"/>
    <property type="evidence" value="ECO:0007669"/>
    <property type="project" value="UniProtKB-KW"/>
</dbReference>
<evidence type="ECO:0000256" key="16">
    <source>
        <dbReference type="ARBA" id="ARBA00077116"/>
    </source>
</evidence>
<dbReference type="PIRSF" id="PIRSF038013">
    <property type="entry name" value="TNF10_TNF11"/>
    <property type="match status" value="1"/>
</dbReference>
<evidence type="ECO:0000256" key="15">
    <source>
        <dbReference type="ARBA" id="ARBA00074589"/>
    </source>
</evidence>
<dbReference type="Pfam" id="PF00229">
    <property type="entry name" value="TNF"/>
    <property type="match status" value="1"/>
</dbReference>
<keyword evidence="9" id="KW-0221">Differentiation</keyword>
<dbReference type="GO" id="GO:0005125">
    <property type="term" value="F:cytokine activity"/>
    <property type="evidence" value="ECO:0007669"/>
    <property type="project" value="UniProtKB-KW"/>
</dbReference>
<dbReference type="GO" id="GO:0005164">
    <property type="term" value="F:tumor necrosis factor receptor binding"/>
    <property type="evidence" value="ECO:0007669"/>
    <property type="project" value="InterPro"/>
</dbReference>
<keyword evidence="12 21" id="KW-0472">Membrane</keyword>
<feature type="region of interest" description="Disordered" evidence="20">
    <location>
        <begin position="1"/>
        <end position="42"/>
    </location>
</feature>
<evidence type="ECO:0000256" key="12">
    <source>
        <dbReference type="ARBA" id="ARBA00023136"/>
    </source>
</evidence>
<evidence type="ECO:0000256" key="11">
    <source>
        <dbReference type="ARBA" id="ARBA00022989"/>
    </source>
</evidence>
<evidence type="ECO:0000256" key="2">
    <source>
        <dbReference type="ARBA" id="ARBA00004613"/>
    </source>
</evidence>
<dbReference type="GO" id="GO:0045672">
    <property type="term" value="P:positive regulation of osteoclast differentiation"/>
    <property type="evidence" value="ECO:0007669"/>
    <property type="project" value="UniProtKB-ARBA"/>
</dbReference>
<dbReference type="VEuPathDB" id="HostDB:geneid_428067"/>
<comment type="similarity">
    <text evidence="3">Belongs to the tumor necrosis factor family.</text>
</comment>
<keyword evidence="10" id="KW-0735">Signal-anchor</keyword>
<organism evidence="23">
    <name type="scientific">Gallus gallus</name>
    <name type="common">Chicken</name>
    <dbReference type="NCBI Taxonomy" id="9031"/>
    <lineage>
        <taxon>Eukaryota</taxon>
        <taxon>Metazoa</taxon>
        <taxon>Chordata</taxon>
        <taxon>Craniata</taxon>
        <taxon>Vertebrata</taxon>
        <taxon>Euteleostomi</taxon>
        <taxon>Archelosauria</taxon>
        <taxon>Archosauria</taxon>
        <taxon>Dinosauria</taxon>
        <taxon>Saurischia</taxon>
        <taxon>Theropoda</taxon>
        <taxon>Coelurosauria</taxon>
        <taxon>Aves</taxon>
        <taxon>Neognathae</taxon>
        <taxon>Galloanserae</taxon>
        <taxon>Galliformes</taxon>
        <taxon>Phasianidae</taxon>
        <taxon>Phasianinae</taxon>
        <taxon>Gallus</taxon>
    </lineage>
</organism>
<keyword evidence="14" id="KW-0325">Glycoprotein</keyword>
<dbReference type="GO" id="GO:0006955">
    <property type="term" value="P:immune response"/>
    <property type="evidence" value="ECO:0007669"/>
    <property type="project" value="InterPro"/>
</dbReference>
<evidence type="ECO:0000256" key="19">
    <source>
        <dbReference type="ARBA" id="ARBA00081387"/>
    </source>
</evidence>
<dbReference type="PROSITE" id="PS50049">
    <property type="entry name" value="THD_2"/>
    <property type="match status" value="1"/>
</dbReference>
<dbReference type="AlphaFoldDB" id="A0A090HZ95"/>
<evidence type="ECO:0000256" key="21">
    <source>
        <dbReference type="SAM" id="Phobius"/>
    </source>
</evidence>
<dbReference type="PANTHER" id="PTHR11471">
    <property type="entry name" value="TUMOR NECROSIS FACTOR FAMILY MEMBER"/>
    <property type="match status" value="1"/>
</dbReference>
<proteinExistence type="inferred from homology"/>
<gene>
    <name evidence="23" type="primary">TNFSF11-RANKL</name>
</gene>
<dbReference type="InterPro" id="IPR006052">
    <property type="entry name" value="TNF_dom"/>
</dbReference>
<evidence type="ECO:0000256" key="3">
    <source>
        <dbReference type="ARBA" id="ARBA00008670"/>
    </source>
</evidence>
<evidence type="ECO:0000256" key="8">
    <source>
        <dbReference type="ARBA" id="ARBA00022692"/>
    </source>
</evidence>
<dbReference type="PANTHER" id="PTHR11471:SF3">
    <property type="entry name" value="TUMOR NECROSIS FACTOR LIGAND SUPERFAMILY MEMBER 11"/>
    <property type="match status" value="1"/>
</dbReference>
<evidence type="ECO:0000256" key="5">
    <source>
        <dbReference type="ARBA" id="ARBA00022475"/>
    </source>
</evidence>
<reference evidence="23" key="1">
    <citation type="submission" date="2014-08" db="EMBL/GenBank/DDBJ databases">
        <title>The bioactivities of avian receptor activator of NF-kappa B ligand (RANKL) and its receptors RANK and OPG.</title>
        <authorList>
            <person name="Sutton K."/>
            <person name="Hu J."/>
            <person name="Wu Z."/>
            <person name="Kaiser P."/>
        </authorList>
    </citation>
    <scope>NUCLEOTIDE SEQUENCE</scope>
</reference>
<keyword evidence="11 21" id="KW-1133">Transmembrane helix</keyword>
<evidence type="ECO:0000256" key="9">
    <source>
        <dbReference type="ARBA" id="ARBA00022782"/>
    </source>
</evidence>
<dbReference type="SUPFAM" id="SSF49842">
    <property type="entry name" value="TNF-like"/>
    <property type="match status" value="1"/>
</dbReference>
<feature type="domain" description="THD" evidence="22">
    <location>
        <begin position="165"/>
        <end position="314"/>
    </location>
</feature>
<evidence type="ECO:0000256" key="17">
    <source>
        <dbReference type="ARBA" id="ARBA00077180"/>
    </source>
</evidence>
<keyword evidence="8 21" id="KW-0812">Transmembrane</keyword>
<keyword evidence="13 23" id="KW-0675">Receptor</keyword>
<dbReference type="GO" id="GO:0030154">
    <property type="term" value="P:cell differentiation"/>
    <property type="evidence" value="ECO:0007669"/>
    <property type="project" value="UniProtKB-KW"/>
</dbReference>
<comment type="subcellular location">
    <subcellularLocation>
        <location evidence="1">Cell membrane</location>
        <topology evidence="1">Single-pass type II membrane protein</topology>
    </subcellularLocation>
    <subcellularLocation>
        <location evidence="2">Secreted</location>
    </subcellularLocation>
</comment>
<evidence type="ECO:0000256" key="13">
    <source>
        <dbReference type="ARBA" id="ARBA00023170"/>
    </source>
</evidence>
<evidence type="ECO:0000259" key="22">
    <source>
        <dbReference type="PROSITE" id="PS50049"/>
    </source>
</evidence>
<feature type="compositionally biased region" description="Pro residues" evidence="20">
    <location>
        <begin position="27"/>
        <end position="42"/>
    </location>
</feature>
<dbReference type="InterPro" id="IPR008983">
    <property type="entry name" value="Tumour_necrosis_fac-like_dom"/>
</dbReference>
<accession>A0A090HZ95</accession>
<dbReference type="CDD" id="cd00184">
    <property type="entry name" value="TNF"/>
    <property type="match status" value="1"/>
</dbReference>
<evidence type="ECO:0000256" key="4">
    <source>
        <dbReference type="ARBA" id="ARBA00022473"/>
    </source>
</evidence>
<feature type="transmembrane region" description="Helical" evidence="21">
    <location>
        <begin position="49"/>
        <end position="71"/>
    </location>
</feature>
<keyword evidence="6" id="KW-0202">Cytokine</keyword>
<keyword evidence="5" id="KW-1003">Cell membrane</keyword>
<dbReference type="FunFam" id="2.60.120.40:FF:000008">
    <property type="entry name" value="Tumor necrosis factor ligand superfamily member 11"/>
    <property type="match status" value="1"/>
</dbReference>
<evidence type="ECO:0000256" key="18">
    <source>
        <dbReference type="ARBA" id="ARBA00077877"/>
    </source>
</evidence>
<evidence type="ECO:0000256" key="14">
    <source>
        <dbReference type="ARBA" id="ARBA00023180"/>
    </source>
</evidence>
<evidence type="ECO:0000256" key="1">
    <source>
        <dbReference type="ARBA" id="ARBA00004401"/>
    </source>
</evidence>
<evidence type="ECO:0000256" key="20">
    <source>
        <dbReference type="SAM" id="MobiDB-lite"/>
    </source>
</evidence>
<dbReference type="InterPro" id="IPR017355">
    <property type="entry name" value="TNF_ligand_10/11"/>
</dbReference>
<sequence>MRRASRDYTKYLRGSEEVGSGAAHESAPPPPPAPPLPAHPHPPPASRSLLAALVLLGLGQVVCSVALFLYFRAQMDPSRISKEDAHCVRMLFRSQESIGLQDTPFENQEVKLMPESCRRMKRALQRAVQKEVQRILGKESPRPEKAAMEAIGMELYRRNKPEKQPFAHLIIDDKNILTGTRKVNLTSWHHNKGQANLSNMTFSDGKLIVNQDGFYYLYANICFRHHETSGNLTKRGLQLMVYMTKTNLKIRRSDVLMKGGSTKYWSGNSEFHFYSVNIGGFLKLKTGDMISIQVSNPLLLDSSQEATYFGAFKVRDLD</sequence>
<dbReference type="EMBL" id="LM999949">
    <property type="protein sequence ID" value="CDZ92724.1"/>
    <property type="molecule type" value="Genomic_DNA"/>
</dbReference>
<evidence type="ECO:0000313" key="23">
    <source>
        <dbReference type="EMBL" id="CDZ92724.1"/>
    </source>
</evidence>
<feature type="compositionally biased region" description="Basic and acidic residues" evidence="20">
    <location>
        <begin position="1"/>
        <end position="16"/>
    </location>
</feature>